<feature type="transmembrane region" description="Helical" evidence="1">
    <location>
        <begin position="65"/>
        <end position="83"/>
    </location>
</feature>
<dbReference type="PANTHER" id="PTHR23028:SF53">
    <property type="entry name" value="ACYL_TRANSF_3 DOMAIN-CONTAINING PROTEIN"/>
    <property type="match status" value="1"/>
</dbReference>
<feature type="transmembrane region" description="Helical" evidence="1">
    <location>
        <begin position="138"/>
        <end position="155"/>
    </location>
</feature>
<organism evidence="3 4">
    <name type="scientific">Massilia cavernae</name>
    <dbReference type="NCBI Taxonomy" id="2320864"/>
    <lineage>
        <taxon>Bacteria</taxon>
        <taxon>Pseudomonadati</taxon>
        <taxon>Pseudomonadota</taxon>
        <taxon>Betaproteobacteria</taxon>
        <taxon>Burkholderiales</taxon>
        <taxon>Oxalobacteraceae</taxon>
        <taxon>Telluria group</taxon>
        <taxon>Massilia</taxon>
    </lineage>
</organism>
<dbReference type="InterPro" id="IPR002656">
    <property type="entry name" value="Acyl_transf_3_dom"/>
</dbReference>
<feature type="transmembrane region" description="Helical" evidence="1">
    <location>
        <begin position="251"/>
        <end position="272"/>
    </location>
</feature>
<comment type="caution">
    <text evidence="3">The sequence shown here is derived from an EMBL/GenBank/DDBJ whole genome shotgun (WGS) entry which is preliminary data.</text>
</comment>
<evidence type="ECO:0000256" key="1">
    <source>
        <dbReference type="SAM" id="Phobius"/>
    </source>
</evidence>
<dbReference type="InterPro" id="IPR050879">
    <property type="entry name" value="Acyltransferase_3"/>
</dbReference>
<feature type="transmembrane region" description="Helical" evidence="1">
    <location>
        <begin position="213"/>
        <end position="231"/>
    </location>
</feature>
<evidence type="ECO:0000259" key="2">
    <source>
        <dbReference type="Pfam" id="PF01757"/>
    </source>
</evidence>
<feature type="transmembrane region" description="Helical" evidence="1">
    <location>
        <begin position="284"/>
        <end position="308"/>
    </location>
</feature>
<dbReference type="AlphaFoldDB" id="A0A418Y157"/>
<evidence type="ECO:0000313" key="3">
    <source>
        <dbReference type="EMBL" id="RJG19204.1"/>
    </source>
</evidence>
<protein>
    <submittedName>
        <fullName evidence="3">Acyltransferase</fullName>
    </submittedName>
</protein>
<feature type="transmembrane region" description="Helical" evidence="1">
    <location>
        <begin position="314"/>
        <end position="335"/>
    </location>
</feature>
<keyword evidence="1" id="KW-1133">Transmembrane helix</keyword>
<feature type="transmembrane region" description="Helical" evidence="1">
    <location>
        <begin position="384"/>
        <end position="406"/>
    </location>
</feature>
<sequence>MSRVEVIAGLSFVRSCCGTAVVRRIRYFIGKRWHRQNRRGIICPRFSRFTNDCSKLPRRIYGLDTLRALAIVLVMLHHYVLFVSGTDTFGWVGDIGWVGVDLFFALSGYLIGNQIFAAMRSEGGFSLTRFYARRLLRTLPNFYVVLALYALWPWFRSGLELPPLWQFLTFVQNINLTPGTAFSHAWSLCIEEQFYVVLPALALLIASLRGSLRWAWVAVALAFVAGMVIRATLWHELVDGSARPGLNYFKYIYYSTFCRFDELVAGVALALLKNYHGDAWRRLTAHGNVALGVGVAVLVFTFTLLLPMEDRQDLLQTVIGFPLLALGFSLLIVAALSERSILRTTRVPGAASLALWAYAIYLTHKQACILAKAPMQELGYGPESPVTIAALMALSLLSGWVLYKLVESPFMALRDRYVPSNSARPTTLTPAPQ</sequence>
<keyword evidence="3" id="KW-0012">Acyltransferase</keyword>
<dbReference type="PANTHER" id="PTHR23028">
    <property type="entry name" value="ACETYLTRANSFERASE"/>
    <property type="match status" value="1"/>
</dbReference>
<evidence type="ECO:0000313" key="4">
    <source>
        <dbReference type="Proteomes" id="UP000284006"/>
    </source>
</evidence>
<gene>
    <name evidence="3" type="ORF">D3872_08885</name>
</gene>
<dbReference type="EMBL" id="QYUP01000087">
    <property type="protein sequence ID" value="RJG19204.1"/>
    <property type="molecule type" value="Genomic_DNA"/>
</dbReference>
<proteinExistence type="predicted"/>
<dbReference type="Proteomes" id="UP000284006">
    <property type="component" value="Unassembled WGS sequence"/>
</dbReference>
<feature type="domain" description="Acyltransferase 3" evidence="2">
    <location>
        <begin position="60"/>
        <end position="403"/>
    </location>
</feature>
<feature type="transmembrane region" description="Helical" evidence="1">
    <location>
        <begin position="347"/>
        <end position="364"/>
    </location>
</feature>
<dbReference type="OrthoDB" id="9814807at2"/>
<reference evidence="3 4" key="1">
    <citation type="submission" date="2018-09" db="EMBL/GenBank/DDBJ databases">
        <authorList>
            <person name="Zhu H."/>
        </authorList>
    </citation>
    <scope>NUCLEOTIDE SEQUENCE [LARGE SCALE GENOMIC DNA]</scope>
    <source>
        <strain evidence="3 4">K1S02-61</strain>
    </source>
</reference>
<accession>A0A418Y157</accession>
<dbReference type="Pfam" id="PF01757">
    <property type="entry name" value="Acyl_transf_3"/>
    <property type="match status" value="1"/>
</dbReference>
<dbReference type="GO" id="GO:0016747">
    <property type="term" value="F:acyltransferase activity, transferring groups other than amino-acyl groups"/>
    <property type="evidence" value="ECO:0007669"/>
    <property type="project" value="InterPro"/>
</dbReference>
<keyword evidence="3" id="KW-0808">Transferase</keyword>
<feature type="transmembrane region" description="Helical" evidence="1">
    <location>
        <begin position="95"/>
        <end position="117"/>
    </location>
</feature>
<keyword evidence="1" id="KW-0812">Transmembrane</keyword>
<keyword evidence="1" id="KW-0472">Membrane</keyword>
<name>A0A418Y157_9BURK</name>
<keyword evidence="4" id="KW-1185">Reference proteome</keyword>
<dbReference type="GO" id="GO:0016020">
    <property type="term" value="C:membrane"/>
    <property type="evidence" value="ECO:0007669"/>
    <property type="project" value="TreeGrafter"/>
</dbReference>
<feature type="transmembrane region" description="Helical" evidence="1">
    <location>
        <begin position="185"/>
        <end position="206"/>
    </location>
</feature>